<dbReference type="SUPFAM" id="SSF57667">
    <property type="entry name" value="beta-beta-alpha zinc fingers"/>
    <property type="match status" value="7"/>
</dbReference>
<feature type="binding site" evidence="10">
    <location>
        <position position="26"/>
    </location>
    <ligand>
        <name>Zn(2+)</name>
        <dbReference type="ChEBI" id="CHEBI:29105"/>
    </ligand>
</feature>
<dbReference type="PROSITE" id="PS00028">
    <property type="entry name" value="ZINC_FINGER_C2H2_1"/>
    <property type="match status" value="14"/>
</dbReference>
<keyword evidence="15" id="KW-1185">Reference proteome</keyword>
<feature type="domain" description="C2H2-type" evidence="12">
    <location>
        <begin position="363"/>
        <end position="390"/>
    </location>
</feature>
<evidence type="ECO:0000256" key="2">
    <source>
        <dbReference type="ARBA" id="ARBA00022723"/>
    </source>
</evidence>
<dbReference type="GO" id="GO:0008270">
    <property type="term" value="F:zinc ion binding"/>
    <property type="evidence" value="ECO:0007669"/>
    <property type="project" value="UniProtKB-UniRule"/>
</dbReference>
<dbReference type="SMART" id="SM00355">
    <property type="entry name" value="ZnF_C2H2"/>
    <property type="match status" value="16"/>
</dbReference>
<feature type="domain" description="C2H2-type" evidence="12">
    <location>
        <begin position="561"/>
        <end position="589"/>
    </location>
</feature>
<evidence type="ECO:0000256" key="7">
    <source>
        <dbReference type="ARBA" id="ARBA00023163"/>
    </source>
</evidence>
<dbReference type="InterPro" id="IPR013087">
    <property type="entry name" value="Znf_C2H2_type"/>
</dbReference>
<evidence type="ECO:0000256" key="8">
    <source>
        <dbReference type="ARBA" id="ARBA00023242"/>
    </source>
</evidence>
<feature type="domain" description="C2H2-type" evidence="12">
    <location>
        <begin position="676"/>
        <end position="703"/>
    </location>
</feature>
<gene>
    <name evidence="14" type="ORF">HERILL_LOCUS7572</name>
</gene>
<organism evidence="14 15">
    <name type="scientific">Hermetia illucens</name>
    <name type="common">Black soldier fly</name>
    <dbReference type="NCBI Taxonomy" id="343691"/>
    <lineage>
        <taxon>Eukaryota</taxon>
        <taxon>Metazoa</taxon>
        <taxon>Ecdysozoa</taxon>
        <taxon>Arthropoda</taxon>
        <taxon>Hexapoda</taxon>
        <taxon>Insecta</taxon>
        <taxon>Pterygota</taxon>
        <taxon>Neoptera</taxon>
        <taxon>Endopterygota</taxon>
        <taxon>Diptera</taxon>
        <taxon>Brachycera</taxon>
        <taxon>Stratiomyomorpha</taxon>
        <taxon>Stratiomyidae</taxon>
        <taxon>Hermetiinae</taxon>
        <taxon>Hermetia</taxon>
    </lineage>
</organism>
<keyword evidence="6" id="KW-0805">Transcription regulation</keyword>
<dbReference type="AlphaFoldDB" id="A0A7R8UPN2"/>
<evidence type="ECO:0000256" key="3">
    <source>
        <dbReference type="ARBA" id="ARBA00022737"/>
    </source>
</evidence>
<dbReference type="Pfam" id="PF00096">
    <property type="entry name" value="zf-C2H2"/>
    <property type="match status" value="4"/>
</dbReference>
<protein>
    <submittedName>
        <fullName evidence="14">Uncharacterized protein</fullName>
    </submittedName>
</protein>
<keyword evidence="3" id="KW-0677">Repeat</keyword>
<dbReference type="Pfam" id="PF07776">
    <property type="entry name" value="zf-AD"/>
    <property type="match status" value="1"/>
</dbReference>
<keyword evidence="5 10" id="KW-0862">Zinc</keyword>
<evidence type="ECO:0000256" key="9">
    <source>
        <dbReference type="PROSITE-ProRule" id="PRU00042"/>
    </source>
</evidence>
<comment type="subcellular location">
    <subcellularLocation>
        <location evidence="1">Nucleus</location>
    </subcellularLocation>
</comment>
<feature type="domain" description="C2H2-type" evidence="12">
    <location>
        <begin position="620"/>
        <end position="647"/>
    </location>
</feature>
<keyword evidence="2 10" id="KW-0479">Metal-binding</keyword>
<feature type="domain" description="C2H2-type" evidence="12">
    <location>
        <begin position="190"/>
        <end position="216"/>
    </location>
</feature>
<feature type="region of interest" description="Disordered" evidence="11">
    <location>
        <begin position="105"/>
        <end position="135"/>
    </location>
</feature>
<evidence type="ECO:0000256" key="11">
    <source>
        <dbReference type="SAM" id="MobiDB-lite"/>
    </source>
</evidence>
<evidence type="ECO:0000256" key="10">
    <source>
        <dbReference type="PROSITE-ProRule" id="PRU01263"/>
    </source>
</evidence>
<dbReference type="PROSITE" id="PS51915">
    <property type="entry name" value="ZAD"/>
    <property type="match status" value="1"/>
</dbReference>
<dbReference type="Pfam" id="PF13912">
    <property type="entry name" value="zf-C2H2_6"/>
    <property type="match status" value="5"/>
</dbReference>
<dbReference type="PANTHER" id="PTHR47772:SF12">
    <property type="entry name" value="RB-ASSOCIATED KRAB ZINC FINGER-RELATED"/>
    <property type="match status" value="1"/>
</dbReference>
<keyword evidence="8" id="KW-0539">Nucleus</keyword>
<dbReference type="SMART" id="SM00868">
    <property type="entry name" value="zf-AD"/>
    <property type="match status" value="1"/>
</dbReference>
<feature type="binding site" evidence="10">
    <location>
        <position position="23"/>
    </location>
    <ligand>
        <name>Zn(2+)</name>
        <dbReference type="ChEBI" id="CHEBI:29105"/>
    </ligand>
</feature>
<feature type="binding site" evidence="10">
    <location>
        <position position="73"/>
    </location>
    <ligand>
        <name>Zn(2+)</name>
        <dbReference type="ChEBI" id="CHEBI:29105"/>
    </ligand>
</feature>
<feature type="region of interest" description="Disordered" evidence="11">
    <location>
        <begin position="243"/>
        <end position="271"/>
    </location>
</feature>
<feature type="domain" description="C2H2-type" evidence="12">
    <location>
        <begin position="306"/>
        <end position="334"/>
    </location>
</feature>
<sequence length="765" mass="89476">MDDDMAEEVFHAEIIETDINDLCRICGSTSDSPLIPIYDENGLAEDLASKIMLYLPIKVSEEDALPIKTCVNCTNGVLTWHLLYECCVDADRRFKAMFSEEQLIQPQPRKKSGKDKTYENTETSKPEENVNETNQVEEHEMEDVMFLKAEFGPEDEQYLEDETHLADGELEPKSDDQPVKHRIFKSRQQHQCNFCKEVYTSKETLTEHLRNNHYNQIFHCDICNEYKDQKDLIVHMTQHALNSLQPSQDQQQPNQPQTKSTKPKNKSIISTTGNNKLKCKKCDKIFASLNGVRYHMNSVHAKLKNFKCDKCEKAFSCKRVLDNHMKSIHIKKKVFQCDLCEKAFKTDAALYTHKKIHDNVFPYECDKCGKTFRFKHHHVSHLEIHNMVKNVDNCDHHILFCHSCSSAIENDQEKIALHLEAAQSACDIRCSSCELSLSESTSIYKCEICEQNFPTRTEMTTHRSQHEDIYCNVCFRIFKNYASLMGHKKIHDESLTIYNCPICDCRSYRKYNVQLHIRVHVQDFVCRICCNSYNSEQMLENHKASHSKAELANYSETNAKVLCNECDESFDSKFKLYFHTIKEHNSEDEKFTCSECNRIFESLAMLRSHKKTHKEECVYYQCEECEKIFTKLKTYTEHRNTHSDSRPFQCDICLLRFKYSSNLSQHRIIHKGIKNFACHFCDKKFTRSNSLNVHLKSHRNQRNFACEHCNSTFVQSSTLYKHKRALHRKCDACGEIVGDRKQWRIHTWKECSAGNKSQTDQDIHQ</sequence>
<feature type="domain" description="C2H2-type" evidence="12">
    <location>
        <begin position="469"/>
        <end position="496"/>
    </location>
</feature>
<dbReference type="GO" id="GO:0005634">
    <property type="term" value="C:nucleus"/>
    <property type="evidence" value="ECO:0007669"/>
    <property type="project" value="UniProtKB-SubCell"/>
</dbReference>
<dbReference type="FunFam" id="3.30.160.60:FF:000446">
    <property type="entry name" value="Zinc finger protein"/>
    <property type="match status" value="1"/>
</dbReference>
<feature type="domain" description="C2H2-type" evidence="12">
    <location>
        <begin position="648"/>
        <end position="675"/>
    </location>
</feature>
<dbReference type="FunFam" id="3.30.160.60:FF:000100">
    <property type="entry name" value="Zinc finger 45-like"/>
    <property type="match status" value="1"/>
</dbReference>
<dbReference type="InterPro" id="IPR036236">
    <property type="entry name" value="Znf_C2H2_sf"/>
</dbReference>
<evidence type="ECO:0000313" key="15">
    <source>
        <dbReference type="Proteomes" id="UP000594454"/>
    </source>
</evidence>
<dbReference type="Proteomes" id="UP000594454">
    <property type="component" value="Chromosome 3"/>
</dbReference>
<dbReference type="Gene3D" id="3.30.160.60">
    <property type="entry name" value="Classic Zinc Finger"/>
    <property type="match status" value="10"/>
</dbReference>
<dbReference type="Gene3D" id="3.40.1800.20">
    <property type="match status" value="1"/>
</dbReference>
<dbReference type="InParanoid" id="A0A7R8UPN2"/>
<evidence type="ECO:0000256" key="6">
    <source>
        <dbReference type="ARBA" id="ARBA00023015"/>
    </source>
</evidence>
<feature type="domain" description="C2H2-type" evidence="12">
    <location>
        <begin position="444"/>
        <end position="466"/>
    </location>
</feature>
<keyword evidence="4 9" id="KW-0863">Zinc-finger</keyword>
<feature type="compositionally biased region" description="Low complexity" evidence="11">
    <location>
        <begin position="243"/>
        <end position="260"/>
    </location>
</feature>
<evidence type="ECO:0000256" key="4">
    <source>
        <dbReference type="ARBA" id="ARBA00022771"/>
    </source>
</evidence>
<dbReference type="InterPro" id="IPR050636">
    <property type="entry name" value="C2H2-ZF_domain-containing"/>
</dbReference>
<feature type="domain" description="C2H2-type" evidence="12">
    <location>
        <begin position="277"/>
        <end position="305"/>
    </location>
</feature>
<evidence type="ECO:0000256" key="5">
    <source>
        <dbReference type="ARBA" id="ARBA00022833"/>
    </source>
</evidence>
<evidence type="ECO:0000256" key="1">
    <source>
        <dbReference type="ARBA" id="ARBA00004123"/>
    </source>
</evidence>
<name>A0A7R8UPN2_HERIL</name>
<feature type="compositionally biased region" description="Basic and acidic residues" evidence="11">
    <location>
        <begin position="114"/>
        <end position="128"/>
    </location>
</feature>
<feature type="domain" description="C2H2-type" evidence="12">
    <location>
        <begin position="335"/>
        <end position="362"/>
    </location>
</feature>
<feature type="domain" description="ZAD" evidence="13">
    <location>
        <begin position="21"/>
        <end position="97"/>
    </location>
</feature>
<dbReference type="InterPro" id="IPR012934">
    <property type="entry name" value="Znf_AD"/>
</dbReference>
<dbReference type="SUPFAM" id="SSF57716">
    <property type="entry name" value="Glucocorticoid receptor-like (DNA-binding domain)"/>
    <property type="match status" value="1"/>
</dbReference>
<evidence type="ECO:0000259" key="12">
    <source>
        <dbReference type="PROSITE" id="PS50157"/>
    </source>
</evidence>
<feature type="domain" description="C2H2-type" evidence="12">
    <location>
        <begin position="524"/>
        <end position="551"/>
    </location>
</feature>
<dbReference type="EMBL" id="LR899011">
    <property type="protein sequence ID" value="CAD7084689.1"/>
    <property type="molecule type" value="Genomic_DNA"/>
</dbReference>
<accession>A0A7R8UPN2</accession>
<feature type="domain" description="C2H2-type" evidence="12">
    <location>
        <begin position="704"/>
        <end position="727"/>
    </location>
</feature>
<evidence type="ECO:0000259" key="13">
    <source>
        <dbReference type="PROSITE" id="PS51915"/>
    </source>
</evidence>
<evidence type="ECO:0000313" key="14">
    <source>
        <dbReference type="EMBL" id="CAD7084689.1"/>
    </source>
</evidence>
<dbReference type="PANTHER" id="PTHR47772">
    <property type="entry name" value="ZINC FINGER PROTEIN 200"/>
    <property type="match status" value="1"/>
</dbReference>
<feature type="domain" description="C2H2-type" evidence="12">
    <location>
        <begin position="591"/>
        <end position="616"/>
    </location>
</feature>
<dbReference type="OrthoDB" id="6077919at2759"/>
<reference evidence="14 15" key="1">
    <citation type="submission" date="2020-11" db="EMBL/GenBank/DDBJ databases">
        <authorList>
            <person name="Wallbank WR R."/>
            <person name="Pardo Diaz C."/>
            <person name="Kozak K."/>
            <person name="Martin S."/>
            <person name="Jiggins C."/>
            <person name="Moest M."/>
            <person name="Warren A I."/>
            <person name="Generalovic N T."/>
            <person name="Byers J.R.P. K."/>
            <person name="Montejo-Kovacevich G."/>
            <person name="Yen C E."/>
        </authorList>
    </citation>
    <scope>NUCLEOTIDE SEQUENCE [LARGE SCALE GENOMIC DNA]</scope>
</reference>
<keyword evidence="7" id="KW-0804">Transcription</keyword>
<feature type="binding site" evidence="10">
    <location>
        <position position="70"/>
    </location>
    <ligand>
        <name>Zn(2+)</name>
        <dbReference type="ChEBI" id="CHEBI:29105"/>
    </ligand>
</feature>
<proteinExistence type="predicted"/>
<dbReference type="PROSITE" id="PS50157">
    <property type="entry name" value="ZINC_FINGER_C2H2_2"/>
    <property type="match status" value="14"/>
</dbReference>